<keyword evidence="1" id="KW-1133">Transmembrane helix</keyword>
<feature type="transmembrane region" description="Helical" evidence="1">
    <location>
        <begin position="216"/>
        <end position="238"/>
    </location>
</feature>
<feature type="transmembrane region" description="Helical" evidence="1">
    <location>
        <begin position="139"/>
        <end position="159"/>
    </location>
</feature>
<feature type="transmembrane region" description="Helical" evidence="1">
    <location>
        <begin position="327"/>
        <end position="347"/>
    </location>
</feature>
<evidence type="ECO:0000313" key="3">
    <source>
        <dbReference type="Proteomes" id="UP001499910"/>
    </source>
</evidence>
<sequence>MQNMSHAATKYSPLYFLASLGMGGLSVTFFMYLFFWVPHPGQPVPVFEDVWPVLTGGTLLQQAMVLIAWAGIAFFAFHNIKLLIFNLRKYAEFKRSEGFEAFAQSNAGSQVLAMPLALAMTVNVGFILGLTFVPGLWSIVEYMFPAAIVAFLAIGYIALRQLGHFIASRLHSGGFNCSANNSFAQMLPAFALSMIGVGLAAPAAMSTTIVTSGISLVLSTFFITAAVLLALVVLVMSIRPMLEHGVNVEAAPTLMVVIPIMTVIGIALLRQGHGLHVNFDSHTTDADTMMTLTRLLSVQVLFGLFGLAVMSRVGYLARFVTGRETSAGSYALVCPGVALSVMTQFWLNKGLVAAGLVAKFSVAYWAISAVAVGFQIAMIVLVWMLATKHFRPLPQGAVAAA</sequence>
<proteinExistence type="predicted"/>
<keyword evidence="1" id="KW-0812">Transmembrane</keyword>
<feature type="transmembrane region" description="Helical" evidence="1">
    <location>
        <begin position="362"/>
        <end position="386"/>
    </location>
</feature>
<dbReference type="EMBL" id="BAABHW010000006">
    <property type="protein sequence ID" value="GAA5080596.1"/>
    <property type="molecule type" value="Genomic_DNA"/>
</dbReference>
<accession>A0ABP9LKX6</accession>
<evidence type="ECO:0000313" key="2">
    <source>
        <dbReference type="EMBL" id="GAA5080596.1"/>
    </source>
</evidence>
<feature type="transmembrane region" description="Helical" evidence="1">
    <location>
        <begin position="189"/>
        <end position="210"/>
    </location>
</feature>
<feature type="transmembrane region" description="Helical" evidence="1">
    <location>
        <begin position="12"/>
        <end position="39"/>
    </location>
</feature>
<feature type="transmembrane region" description="Helical" evidence="1">
    <location>
        <begin position="296"/>
        <end position="315"/>
    </location>
</feature>
<evidence type="ECO:0000256" key="1">
    <source>
        <dbReference type="SAM" id="Phobius"/>
    </source>
</evidence>
<name>A0ABP9LKX6_9RHOB</name>
<organism evidence="2 3">
    <name type="scientific">[Roseibacterium] beibuensis</name>
    <dbReference type="NCBI Taxonomy" id="1193142"/>
    <lineage>
        <taxon>Bacteria</taxon>
        <taxon>Pseudomonadati</taxon>
        <taxon>Pseudomonadota</taxon>
        <taxon>Alphaproteobacteria</taxon>
        <taxon>Rhodobacterales</taxon>
        <taxon>Roseobacteraceae</taxon>
        <taxon>Roseicyclus</taxon>
    </lineage>
</organism>
<reference evidence="3" key="1">
    <citation type="journal article" date="2019" name="Int. J. Syst. Evol. Microbiol.">
        <title>The Global Catalogue of Microorganisms (GCM) 10K type strain sequencing project: providing services to taxonomists for standard genome sequencing and annotation.</title>
        <authorList>
            <consortium name="The Broad Institute Genomics Platform"/>
            <consortium name="The Broad Institute Genome Sequencing Center for Infectious Disease"/>
            <person name="Wu L."/>
            <person name="Ma J."/>
        </authorList>
    </citation>
    <scope>NUCLEOTIDE SEQUENCE [LARGE SCALE GENOMIC DNA]</scope>
    <source>
        <strain evidence="3">JCM 18015</strain>
    </source>
</reference>
<dbReference type="Proteomes" id="UP001499910">
    <property type="component" value="Unassembled WGS sequence"/>
</dbReference>
<keyword evidence="1" id="KW-0472">Membrane</keyword>
<dbReference type="NCBIfam" id="NF047644">
    <property type="entry name" value="TsoY_fam"/>
    <property type="match status" value="1"/>
</dbReference>
<protein>
    <submittedName>
        <fullName evidence="2">Uncharacterized protein</fullName>
    </submittedName>
</protein>
<comment type="caution">
    <text evidence="2">The sequence shown here is derived from an EMBL/GenBank/DDBJ whole genome shotgun (WGS) entry which is preliminary data.</text>
</comment>
<feature type="transmembrane region" description="Helical" evidence="1">
    <location>
        <begin position="59"/>
        <end position="80"/>
    </location>
</feature>
<feature type="transmembrane region" description="Helical" evidence="1">
    <location>
        <begin position="250"/>
        <end position="269"/>
    </location>
</feature>
<dbReference type="InterPro" id="IPR059133">
    <property type="entry name" value="TsoY-like"/>
</dbReference>
<keyword evidence="3" id="KW-1185">Reference proteome</keyword>
<gene>
    <name evidence="2" type="ORF">GCM10023209_34390</name>
</gene>
<feature type="transmembrane region" description="Helical" evidence="1">
    <location>
        <begin position="111"/>
        <end position="133"/>
    </location>
</feature>